<dbReference type="Gene3D" id="3.90.226.10">
    <property type="entry name" value="2-enoyl-CoA Hydratase, Chain A, domain 1"/>
    <property type="match status" value="1"/>
</dbReference>
<dbReference type="PANTHER" id="PTHR43842:SF2">
    <property type="entry name" value="PROPIONYL-COA CARBOXYLASE BETA CHAIN, MITOCHONDRIAL"/>
    <property type="match status" value="1"/>
</dbReference>
<organism evidence="2">
    <name type="scientific">marine metagenome</name>
    <dbReference type="NCBI Taxonomy" id="408172"/>
    <lineage>
        <taxon>unclassified sequences</taxon>
        <taxon>metagenomes</taxon>
        <taxon>ecological metagenomes</taxon>
    </lineage>
</organism>
<dbReference type="GO" id="GO:0004658">
    <property type="term" value="F:propionyl-CoA carboxylase activity"/>
    <property type="evidence" value="ECO:0007669"/>
    <property type="project" value="TreeGrafter"/>
</dbReference>
<dbReference type="SUPFAM" id="SSF52096">
    <property type="entry name" value="ClpP/crotonase"/>
    <property type="match status" value="1"/>
</dbReference>
<name>A0A382L1E4_9ZZZZ</name>
<accession>A0A382L1E4</accession>
<reference evidence="2" key="1">
    <citation type="submission" date="2018-05" db="EMBL/GenBank/DDBJ databases">
        <authorList>
            <person name="Lanie J.A."/>
            <person name="Ng W.-L."/>
            <person name="Kazmierczak K.M."/>
            <person name="Andrzejewski T.M."/>
            <person name="Davidsen T.M."/>
            <person name="Wayne K.J."/>
            <person name="Tettelin H."/>
            <person name="Glass J.I."/>
            <person name="Rusch D."/>
            <person name="Podicherti R."/>
            <person name="Tsui H.-C.T."/>
            <person name="Winkler M.E."/>
        </authorList>
    </citation>
    <scope>NUCLEOTIDE SEQUENCE</scope>
</reference>
<gene>
    <name evidence="2" type="ORF">METZ01_LOCUS283440</name>
</gene>
<sequence>MRNIIESVFDENSFFEMSSSFGRSAITGFARLDGWPVALLAGDPYHYGGGWTAGAAQKVVRFVDLAETFHLPVVHLVDNPGFVIGTESEKQATIRHGARALAAIYQASVPWCSVLIRKAFGVAGAAHSPGHRFQYRYAWPSGD</sequence>
<dbReference type="PANTHER" id="PTHR43842">
    <property type="entry name" value="PROPIONYL-COA CARBOXYLASE BETA CHAIN"/>
    <property type="match status" value="1"/>
</dbReference>
<dbReference type="InterPro" id="IPR051047">
    <property type="entry name" value="AccD/PCCB"/>
</dbReference>
<dbReference type="EMBL" id="UINC01084185">
    <property type="protein sequence ID" value="SVC30586.1"/>
    <property type="molecule type" value="Genomic_DNA"/>
</dbReference>
<proteinExistence type="predicted"/>
<feature type="non-terminal residue" evidence="2">
    <location>
        <position position="143"/>
    </location>
</feature>
<evidence type="ECO:0000313" key="2">
    <source>
        <dbReference type="EMBL" id="SVC30586.1"/>
    </source>
</evidence>
<dbReference type="AlphaFoldDB" id="A0A382L1E4"/>
<dbReference type="InterPro" id="IPR034733">
    <property type="entry name" value="AcCoA_carboxyl_beta"/>
</dbReference>
<protein>
    <recommendedName>
        <fullName evidence="1">CoA carboxyltransferase C-terminal domain-containing protein</fullName>
    </recommendedName>
</protein>
<feature type="domain" description="CoA carboxyltransferase C-terminal" evidence="1">
    <location>
        <begin position="1"/>
        <end position="143"/>
    </location>
</feature>
<dbReference type="InterPro" id="IPR011763">
    <property type="entry name" value="COA_CT_C"/>
</dbReference>
<dbReference type="PROSITE" id="PS50989">
    <property type="entry name" value="COA_CT_CTER"/>
    <property type="match status" value="1"/>
</dbReference>
<dbReference type="InterPro" id="IPR029045">
    <property type="entry name" value="ClpP/crotonase-like_dom_sf"/>
</dbReference>
<dbReference type="Pfam" id="PF01039">
    <property type="entry name" value="Carboxyl_trans"/>
    <property type="match status" value="1"/>
</dbReference>
<evidence type="ECO:0000259" key="1">
    <source>
        <dbReference type="PROSITE" id="PS50989"/>
    </source>
</evidence>